<gene>
    <name evidence="1" type="ORF">S03H2_48262</name>
</gene>
<dbReference type="EMBL" id="BARU01030414">
    <property type="protein sequence ID" value="GAH63274.1"/>
    <property type="molecule type" value="Genomic_DNA"/>
</dbReference>
<evidence type="ECO:0000313" key="1">
    <source>
        <dbReference type="EMBL" id="GAH63274.1"/>
    </source>
</evidence>
<reference evidence="1" key="1">
    <citation type="journal article" date="2014" name="Front. Microbiol.">
        <title>High frequency of phylogenetically diverse reductive dehalogenase-homologous genes in deep subseafloor sedimentary metagenomes.</title>
        <authorList>
            <person name="Kawai M."/>
            <person name="Futagami T."/>
            <person name="Toyoda A."/>
            <person name="Takaki Y."/>
            <person name="Nishi S."/>
            <person name="Hori S."/>
            <person name="Arai W."/>
            <person name="Tsubouchi T."/>
            <person name="Morono Y."/>
            <person name="Uchiyama I."/>
            <person name="Ito T."/>
            <person name="Fujiyama A."/>
            <person name="Inagaki F."/>
            <person name="Takami H."/>
        </authorList>
    </citation>
    <scope>NUCLEOTIDE SEQUENCE</scope>
    <source>
        <strain evidence="1">Expedition CK06-06</strain>
    </source>
</reference>
<comment type="caution">
    <text evidence="1">The sequence shown here is derived from an EMBL/GenBank/DDBJ whole genome shotgun (WGS) entry which is preliminary data.</text>
</comment>
<name>X1IAZ3_9ZZZZ</name>
<protein>
    <submittedName>
        <fullName evidence="1">Uncharacterized protein</fullName>
    </submittedName>
</protein>
<proteinExistence type="predicted"/>
<feature type="non-terminal residue" evidence="1">
    <location>
        <position position="1"/>
    </location>
</feature>
<sequence length="41" mass="4799">ANGEFVNITDFEKICNNPVYVVEEWARIALEPLNRYLNDTK</sequence>
<organism evidence="1">
    <name type="scientific">marine sediment metagenome</name>
    <dbReference type="NCBI Taxonomy" id="412755"/>
    <lineage>
        <taxon>unclassified sequences</taxon>
        <taxon>metagenomes</taxon>
        <taxon>ecological metagenomes</taxon>
    </lineage>
</organism>
<dbReference type="AlphaFoldDB" id="X1IAZ3"/>
<accession>X1IAZ3</accession>